<dbReference type="PANTHER" id="PTHR24173:SF74">
    <property type="entry name" value="ANKYRIN REPEAT DOMAIN-CONTAINING PROTEIN 16"/>
    <property type="match status" value="1"/>
</dbReference>
<dbReference type="PROSITE" id="PS50088">
    <property type="entry name" value="ANK_REPEAT"/>
    <property type="match status" value="1"/>
</dbReference>
<dbReference type="GO" id="GO:0032012">
    <property type="term" value="P:regulation of ARF protein signal transduction"/>
    <property type="evidence" value="ECO:0007669"/>
    <property type="project" value="InterPro"/>
</dbReference>
<dbReference type="InterPro" id="IPR036770">
    <property type="entry name" value="Ankyrin_rpt-contain_sf"/>
</dbReference>
<evidence type="ECO:0000313" key="6">
    <source>
        <dbReference type="EMBL" id="CAE4670497.1"/>
    </source>
</evidence>
<feature type="compositionally biased region" description="Polar residues" evidence="4">
    <location>
        <begin position="474"/>
        <end position="483"/>
    </location>
</feature>
<dbReference type="Gene3D" id="1.10.220.20">
    <property type="match status" value="1"/>
</dbReference>
<dbReference type="AlphaFoldDB" id="A0A7S4TAY0"/>
<dbReference type="PROSITE" id="PS50297">
    <property type="entry name" value="ANK_REP_REGION"/>
    <property type="match status" value="1"/>
</dbReference>
<dbReference type="SUPFAM" id="SSF48425">
    <property type="entry name" value="Sec7 domain"/>
    <property type="match status" value="1"/>
</dbReference>
<evidence type="ECO:0000256" key="1">
    <source>
        <dbReference type="ARBA" id="ARBA00022737"/>
    </source>
</evidence>
<dbReference type="Pfam" id="PF12796">
    <property type="entry name" value="Ank_2"/>
    <property type="match status" value="1"/>
</dbReference>
<dbReference type="PROSITE" id="PS50190">
    <property type="entry name" value="SEC7"/>
    <property type="match status" value="1"/>
</dbReference>
<feature type="repeat" description="ANK" evidence="3">
    <location>
        <begin position="117"/>
        <end position="149"/>
    </location>
</feature>
<feature type="region of interest" description="Disordered" evidence="4">
    <location>
        <begin position="589"/>
        <end position="608"/>
    </location>
</feature>
<dbReference type="SMART" id="SM00248">
    <property type="entry name" value="ANK"/>
    <property type="match status" value="3"/>
</dbReference>
<dbReference type="Pfam" id="PF01369">
    <property type="entry name" value="Sec7"/>
    <property type="match status" value="1"/>
</dbReference>
<feature type="region of interest" description="Disordered" evidence="4">
    <location>
        <begin position="460"/>
        <end position="485"/>
    </location>
</feature>
<dbReference type="InterPro" id="IPR035999">
    <property type="entry name" value="Sec7_dom_sf"/>
</dbReference>
<dbReference type="EMBL" id="HBNR01091282">
    <property type="protein sequence ID" value="CAE4670497.1"/>
    <property type="molecule type" value="Transcribed_RNA"/>
</dbReference>
<accession>A0A7S4TAY0</accession>
<dbReference type="PANTHER" id="PTHR24173">
    <property type="entry name" value="ANKYRIN REPEAT CONTAINING"/>
    <property type="match status" value="1"/>
</dbReference>
<keyword evidence="2 3" id="KW-0040">ANK repeat</keyword>
<reference evidence="6" key="1">
    <citation type="submission" date="2021-01" db="EMBL/GenBank/DDBJ databases">
        <authorList>
            <person name="Corre E."/>
            <person name="Pelletier E."/>
            <person name="Niang G."/>
            <person name="Scheremetjew M."/>
            <person name="Finn R."/>
            <person name="Kale V."/>
            <person name="Holt S."/>
            <person name="Cochrane G."/>
            <person name="Meng A."/>
            <person name="Brown T."/>
            <person name="Cohen L."/>
        </authorList>
    </citation>
    <scope>NUCLEOTIDE SEQUENCE</scope>
    <source>
        <strain evidence="6">CCMP3105</strain>
    </source>
</reference>
<dbReference type="InterPro" id="IPR002110">
    <property type="entry name" value="Ankyrin_rpt"/>
</dbReference>
<protein>
    <recommendedName>
        <fullName evidence="5">SEC7 domain-containing protein</fullName>
    </recommendedName>
</protein>
<evidence type="ECO:0000259" key="5">
    <source>
        <dbReference type="PROSITE" id="PS50190"/>
    </source>
</evidence>
<sequence length="674" mass="72762">MGNHSICGMAPQHCVDECARIQMETRSRDAEDPECDPVGTIFVDTLEGLTPINQEALRFAGTANLSAVRWLLAMGASTKAQDKNGTTMLHAACRCGTYSVVLELAKHDPPLDLPDSAGWTPLHISAVMGRRDVTMLLLRVRASVGFKNKRGVTPLMLCSDPGTKEVLEQFSPDGRAPPQQKPVFAELLVGSMPGVTGQPDSMTTCEPFFVPRVPLFHDESHRLEITRAGVEMFSQSVGHGLAFLVATGAVHDHPSDLSAFLTKHQVSTSQLGNFLGEDFSLAQTLRLAFIYSADLSNTGIVGALVKVFRQLRAPPDLVKLDRLTSAVAHLWWRTHDLDDWEEQGDDLQDDGAWSMLAEGCSDCHKDGSPNSREVVGMHLRHQVASIEGLSRLMFSTLMLHWNLHGTSKRPMLPGVVSPRKLSINGWMDMNAGIEADGASVPDQVQRGIYQLISQSEMPELHPSVDSEVAPGQPTPSASSTASGWASVPRGGLERYQPALFAGGSGPNLSHCVLSETTGAPAVQGSLAGPARQQTNCSEEAVWLSLRYSLFLFLSSSPVAAPYAFVRLEDAAVREVSRRHCHLILAGRPKVPDAKPGSQGASNVGDPAALSRTPFGDSSRLPLPLCFLLADGRFQPFEALWLEFQFPTEAELDSWVQHLKAGAVSPALNGQDPGA</sequence>
<evidence type="ECO:0000256" key="3">
    <source>
        <dbReference type="PROSITE-ProRule" id="PRU00023"/>
    </source>
</evidence>
<keyword evidence="1" id="KW-0677">Repeat</keyword>
<dbReference type="Gene3D" id="1.10.1000.11">
    <property type="entry name" value="Arf Nucleotide-binding Site Opener,domain 2"/>
    <property type="match status" value="1"/>
</dbReference>
<evidence type="ECO:0000256" key="2">
    <source>
        <dbReference type="ARBA" id="ARBA00023043"/>
    </source>
</evidence>
<gene>
    <name evidence="6" type="ORF">AMON00008_LOCUS65590</name>
</gene>
<dbReference type="Gene3D" id="1.25.40.20">
    <property type="entry name" value="Ankyrin repeat-containing domain"/>
    <property type="match status" value="1"/>
</dbReference>
<evidence type="ECO:0000256" key="4">
    <source>
        <dbReference type="SAM" id="MobiDB-lite"/>
    </source>
</evidence>
<feature type="domain" description="SEC7" evidence="5">
    <location>
        <begin position="215"/>
        <end position="455"/>
    </location>
</feature>
<proteinExistence type="predicted"/>
<name>A0A7S4TAY0_9DINO</name>
<organism evidence="6">
    <name type="scientific">Alexandrium monilatum</name>
    <dbReference type="NCBI Taxonomy" id="311494"/>
    <lineage>
        <taxon>Eukaryota</taxon>
        <taxon>Sar</taxon>
        <taxon>Alveolata</taxon>
        <taxon>Dinophyceae</taxon>
        <taxon>Gonyaulacales</taxon>
        <taxon>Pyrocystaceae</taxon>
        <taxon>Alexandrium</taxon>
    </lineage>
</organism>
<dbReference type="InterPro" id="IPR023394">
    <property type="entry name" value="Sec7_C_sf"/>
</dbReference>
<dbReference type="InterPro" id="IPR000904">
    <property type="entry name" value="Sec7_dom"/>
</dbReference>
<dbReference type="GO" id="GO:0005085">
    <property type="term" value="F:guanyl-nucleotide exchange factor activity"/>
    <property type="evidence" value="ECO:0007669"/>
    <property type="project" value="InterPro"/>
</dbReference>
<dbReference type="SUPFAM" id="SSF48403">
    <property type="entry name" value="Ankyrin repeat"/>
    <property type="match status" value="1"/>
</dbReference>